<gene>
    <name evidence="3" type="ORF">C4E15_18990</name>
</gene>
<dbReference type="InterPro" id="IPR005064">
    <property type="entry name" value="BUG"/>
</dbReference>
<dbReference type="SUPFAM" id="SSF53850">
    <property type="entry name" value="Periplasmic binding protein-like II"/>
    <property type="match status" value="1"/>
</dbReference>
<dbReference type="Gene3D" id="3.40.190.150">
    <property type="entry name" value="Bordetella uptake gene, domain 1"/>
    <property type="match status" value="1"/>
</dbReference>
<feature type="chain" id="PRO_5015651704" evidence="2">
    <location>
        <begin position="29"/>
        <end position="326"/>
    </location>
</feature>
<dbReference type="RefSeq" id="WP_104144560.1">
    <property type="nucleotide sequence ID" value="NZ_PREU01000008.1"/>
</dbReference>
<dbReference type="Pfam" id="PF03401">
    <property type="entry name" value="TctC"/>
    <property type="match status" value="1"/>
</dbReference>
<comment type="caution">
    <text evidence="3">The sequence shown here is derived from an EMBL/GenBank/DDBJ whole genome shotgun (WGS) entry which is preliminary data.</text>
</comment>
<accession>A0A2S5GNU8</accession>
<name>A0A2S5GNU8_9BURK</name>
<dbReference type="AlphaFoldDB" id="A0A2S5GNU8"/>
<feature type="signal peptide" evidence="2">
    <location>
        <begin position="1"/>
        <end position="28"/>
    </location>
</feature>
<protein>
    <submittedName>
        <fullName evidence="3">Tripartite tricarboxylate transporter substrate binding protein</fullName>
    </submittedName>
</protein>
<reference evidence="3 4" key="1">
    <citation type="submission" date="2018-02" db="EMBL/GenBank/DDBJ databases">
        <title>Draft Genome of Achromobacter spanius stain 6.</title>
        <authorList>
            <person name="Gunasekera T.S."/>
            <person name="Radwan O."/>
            <person name="Ruiz O.N."/>
        </authorList>
    </citation>
    <scope>NUCLEOTIDE SEQUENCE [LARGE SCALE GENOMIC DNA]</scope>
    <source>
        <strain evidence="3 4">6</strain>
    </source>
</reference>
<sequence length="326" mass="34498">MQKRIVLRGLVALCVGLAGGGLQSLAQAQNSYPSHQVRFVIPFPPGGTLDMLGRDLAQKLSEQTGQTFIVENRSGGNGIIGADVVAKSPADGYTLLFNASTFTTAPMTMKSVPYDVDKNFVPVALAGKAPLSLSVKKDLPVTDLAGLLTYAKQNPGRLTFAVGSIGSAGHLATELLKRQGGLDYTVIPYRGTSPALQDLVGGRIDGFIDPVLGAVSYYKSGMLKILAVTSEARLPNLPDVPTVSEILPGYQFYSWYGLWAPAGTPAPVVEKLNAEVNKALSSGMTAKYEQLGVTLTPGSAGAFAQFQKDDMARSLKIVQEGRIHVE</sequence>
<organism evidence="3 4">
    <name type="scientific">Achromobacter spanius</name>
    <dbReference type="NCBI Taxonomy" id="217203"/>
    <lineage>
        <taxon>Bacteria</taxon>
        <taxon>Pseudomonadati</taxon>
        <taxon>Pseudomonadota</taxon>
        <taxon>Betaproteobacteria</taxon>
        <taxon>Burkholderiales</taxon>
        <taxon>Alcaligenaceae</taxon>
        <taxon>Achromobacter</taxon>
    </lineage>
</organism>
<dbReference type="PANTHER" id="PTHR42928">
    <property type="entry name" value="TRICARBOXYLATE-BINDING PROTEIN"/>
    <property type="match status" value="1"/>
</dbReference>
<dbReference type="PANTHER" id="PTHR42928:SF5">
    <property type="entry name" value="BLR1237 PROTEIN"/>
    <property type="match status" value="1"/>
</dbReference>
<dbReference type="Proteomes" id="UP000239990">
    <property type="component" value="Unassembled WGS sequence"/>
</dbReference>
<evidence type="ECO:0000313" key="4">
    <source>
        <dbReference type="Proteomes" id="UP000239990"/>
    </source>
</evidence>
<evidence type="ECO:0000256" key="1">
    <source>
        <dbReference type="ARBA" id="ARBA00006987"/>
    </source>
</evidence>
<dbReference type="Gene3D" id="3.40.190.10">
    <property type="entry name" value="Periplasmic binding protein-like II"/>
    <property type="match status" value="1"/>
</dbReference>
<dbReference type="CDD" id="cd07012">
    <property type="entry name" value="PBP2_Bug_TTT"/>
    <property type="match status" value="1"/>
</dbReference>
<evidence type="ECO:0000313" key="3">
    <source>
        <dbReference type="EMBL" id="PPA74770.1"/>
    </source>
</evidence>
<dbReference type="OrthoDB" id="8678477at2"/>
<comment type="similarity">
    <text evidence="1">Belongs to the UPF0065 (bug) family.</text>
</comment>
<evidence type="ECO:0000256" key="2">
    <source>
        <dbReference type="SAM" id="SignalP"/>
    </source>
</evidence>
<proteinExistence type="inferred from homology"/>
<dbReference type="PIRSF" id="PIRSF017082">
    <property type="entry name" value="YflP"/>
    <property type="match status" value="1"/>
</dbReference>
<dbReference type="InterPro" id="IPR042100">
    <property type="entry name" value="Bug_dom1"/>
</dbReference>
<keyword evidence="2" id="KW-0732">Signal</keyword>
<dbReference type="EMBL" id="PREU01000008">
    <property type="protein sequence ID" value="PPA74770.1"/>
    <property type="molecule type" value="Genomic_DNA"/>
</dbReference>